<evidence type="ECO:0000313" key="1">
    <source>
        <dbReference type="EMBL" id="MBL7527374.1"/>
    </source>
</evidence>
<organism evidence="1 2">
    <name type="scientific">Legionella bononiensis</name>
    <dbReference type="NCBI Taxonomy" id="2793102"/>
    <lineage>
        <taxon>Bacteria</taxon>
        <taxon>Pseudomonadati</taxon>
        <taxon>Pseudomonadota</taxon>
        <taxon>Gammaproteobacteria</taxon>
        <taxon>Legionellales</taxon>
        <taxon>Legionellaceae</taxon>
        <taxon>Legionella</taxon>
    </lineage>
</organism>
<evidence type="ECO:0000313" key="2">
    <source>
        <dbReference type="Proteomes" id="UP000809910"/>
    </source>
</evidence>
<dbReference type="RefSeq" id="WP_203112665.1">
    <property type="nucleotide sequence ID" value="NZ_JADOBG010000022.1"/>
</dbReference>
<protein>
    <submittedName>
        <fullName evidence="1">Uncharacterized protein</fullName>
    </submittedName>
</protein>
<proteinExistence type="predicted"/>
<reference evidence="1 2" key="1">
    <citation type="submission" date="2020-12" db="EMBL/GenBank/DDBJ databases">
        <title>WGS of Legionella: environmental sample.</title>
        <authorList>
            <person name="Cristino S."/>
            <person name="Girolamini L."/>
            <person name="Salaris S."/>
            <person name="Pascale M.R."/>
            <person name="Mazzotta M."/>
            <person name="Orsini M."/>
            <person name="Grottola A."/>
        </authorList>
    </citation>
    <scope>NUCLEOTIDE SEQUENCE [LARGE SCALE GENOMIC DNA]</scope>
    <source>
        <strain evidence="1 2">30cs62</strain>
    </source>
</reference>
<sequence length="208" mass="24460">MTQRLVWNFEFSTTKTIPLTNLVTDEHEEIKWERRFFWSEDEIIHLTCIDNSLLDLANYHQKHKEDSYYLLPDSNLNIKLRRNELLYKPILQHTPSATGFGTKINLDTIHNQPDTAEDIKSDYLDSIAQEARQKGIEVFVRKEAFIYKFPTTPHIKLELARLEVRNHVYFSACIEGKSLYLVELLSEHLLGKQVSCEYVTFLKNIIKS</sequence>
<dbReference type="EMBL" id="JADWVN010000026">
    <property type="protein sequence ID" value="MBL7527374.1"/>
    <property type="molecule type" value="Genomic_DNA"/>
</dbReference>
<name>A0ABS1WDI4_9GAMM</name>
<keyword evidence="2" id="KW-1185">Reference proteome</keyword>
<accession>A0ABS1WDI4</accession>
<comment type="caution">
    <text evidence="1">The sequence shown here is derived from an EMBL/GenBank/DDBJ whole genome shotgun (WGS) entry which is preliminary data.</text>
</comment>
<dbReference type="Proteomes" id="UP000809910">
    <property type="component" value="Unassembled WGS sequence"/>
</dbReference>
<gene>
    <name evidence="1" type="ORF">I5282_12440</name>
</gene>